<dbReference type="PROSITE" id="PS00211">
    <property type="entry name" value="ABC_TRANSPORTER_1"/>
    <property type="match status" value="1"/>
</dbReference>
<gene>
    <name evidence="6" type="ORF">ACFSUB_01720</name>
</gene>
<feature type="domain" description="ABC transporter" evidence="5">
    <location>
        <begin position="10"/>
        <end position="245"/>
    </location>
</feature>
<keyword evidence="7" id="KW-1185">Reference proteome</keyword>
<evidence type="ECO:0000256" key="2">
    <source>
        <dbReference type="ARBA" id="ARBA00022448"/>
    </source>
</evidence>
<evidence type="ECO:0000256" key="3">
    <source>
        <dbReference type="ARBA" id="ARBA00022741"/>
    </source>
</evidence>
<proteinExistence type="inferred from homology"/>
<evidence type="ECO:0000313" key="7">
    <source>
        <dbReference type="Proteomes" id="UP001597520"/>
    </source>
</evidence>
<dbReference type="RefSeq" id="WP_380711457.1">
    <property type="nucleotide sequence ID" value="NZ_JBHUML010000002.1"/>
</dbReference>
<evidence type="ECO:0000259" key="5">
    <source>
        <dbReference type="PROSITE" id="PS50893"/>
    </source>
</evidence>
<name>A0ABW5SWN0_9BACI</name>
<evidence type="ECO:0000256" key="1">
    <source>
        <dbReference type="ARBA" id="ARBA00005417"/>
    </source>
</evidence>
<dbReference type="SMART" id="SM00382">
    <property type="entry name" value="AAA"/>
    <property type="match status" value="1"/>
</dbReference>
<dbReference type="PANTHER" id="PTHR42734:SF17">
    <property type="entry name" value="METAL TRANSPORT SYSTEM ATP-BINDING PROTEIN TM_0124-RELATED"/>
    <property type="match status" value="1"/>
</dbReference>
<protein>
    <submittedName>
        <fullName evidence="6">Metal ABC transporter ATP-binding protein</fullName>
    </submittedName>
</protein>
<evidence type="ECO:0000256" key="4">
    <source>
        <dbReference type="ARBA" id="ARBA00022840"/>
    </source>
</evidence>
<reference evidence="7" key="1">
    <citation type="journal article" date="2019" name="Int. J. Syst. Evol. Microbiol.">
        <title>The Global Catalogue of Microorganisms (GCM) 10K type strain sequencing project: providing services to taxonomists for standard genome sequencing and annotation.</title>
        <authorList>
            <consortium name="The Broad Institute Genomics Platform"/>
            <consortium name="The Broad Institute Genome Sequencing Center for Infectious Disease"/>
            <person name="Wu L."/>
            <person name="Ma J."/>
        </authorList>
    </citation>
    <scope>NUCLEOTIDE SEQUENCE [LARGE SCALE GENOMIC DNA]</scope>
    <source>
        <strain evidence="7">KCTC 33792</strain>
    </source>
</reference>
<dbReference type="InterPro" id="IPR003593">
    <property type="entry name" value="AAA+_ATPase"/>
</dbReference>
<sequence>MDDNRINNMINMNNITFQRGYQTILNGIDLSVDKGEFLGLVGPNGSGKSTLINIMLGLVEPDAGTISLFEQPLTKFRHWERIGYVPQKAASVNLGFPATVYEVVSMGLFSKVGLFHFLKRHHKKKIDETLEQVGMLEYKHRNIGELSGGQQQRVFIARALVSDPDVLILDEPTVGVDAAAVQHFYQLLSRLNREQDLTLLLVTHDVGVMTKYVSHVACLQQTLHFHGSAEDFEDSDLQSMYGDNIEVLSHQHGGHG</sequence>
<dbReference type="SUPFAM" id="SSF52540">
    <property type="entry name" value="P-loop containing nucleoside triphosphate hydrolases"/>
    <property type="match status" value="1"/>
</dbReference>
<dbReference type="Gene3D" id="3.40.50.300">
    <property type="entry name" value="P-loop containing nucleotide triphosphate hydrolases"/>
    <property type="match status" value="1"/>
</dbReference>
<dbReference type="InterPro" id="IPR003439">
    <property type="entry name" value="ABC_transporter-like_ATP-bd"/>
</dbReference>
<comment type="caution">
    <text evidence="6">The sequence shown here is derived from an EMBL/GenBank/DDBJ whole genome shotgun (WGS) entry which is preliminary data.</text>
</comment>
<dbReference type="InterPro" id="IPR027417">
    <property type="entry name" value="P-loop_NTPase"/>
</dbReference>
<organism evidence="6 7">
    <name type="scientific">Salibacterium lacus</name>
    <dbReference type="NCBI Taxonomy" id="1898109"/>
    <lineage>
        <taxon>Bacteria</taxon>
        <taxon>Bacillati</taxon>
        <taxon>Bacillota</taxon>
        <taxon>Bacilli</taxon>
        <taxon>Bacillales</taxon>
        <taxon>Bacillaceae</taxon>
    </lineage>
</organism>
<dbReference type="CDD" id="cd03235">
    <property type="entry name" value="ABC_Metallic_Cations"/>
    <property type="match status" value="1"/>
</dbReference>
<dbReference type="GO" id="GO:0005524">
    <property type="term" value="F:ATP binding"/>
    <property type="evidence" value="ECO:0007669"/>
    <property type="project" value="UniProtKB-KW"/>
</dbReference>
<dbReference type="PANTHER" id="PTHR42734">
    <property type="entry name" value="METAL TRANSPORT SYSTEM ATP-BINDING PROTEIN TM_0124-RELATED"/>
    <property type="match status" value="1"/>
</dbReference>
<keyword evidence="2" id="KW-0813">Transport</keyword>
<evidence type="ECO:0000313" key="6">
    <source>
        <dbReference type="EMBL" id="MFD2704170.1"/>
    </source>
</evidence>
<dbReference type="Proteomes" id="UP001597520">
    <property type="component" value="Unassembled WGS sequence"/>
</dbReference>
<dbReference type="EMBL" id="JBHUML010000002">
    <property type="protein sequence ID" value="MFD2704170.1"/>
    <property type="molecule type" value="Genomic_DNA"/>
</dbReference>
<accession>A0ABW5SWN0</accession>
<dbReference type="PROSITE" id="PS50893">
    <property type="entry name" value="ABC_TRANSPORTER_2"/>
    <property type="match status" value="1"/>
</dbReference>
<dbReference type="InterPro" id="IPR050153">
    <property type="entry name" value="Metal_Ion_Import_ABC"/>
</dbReference>
<dbReference type="InterPro" id="IPR017871">
    <property type="entry name" value="ABC_transporter-like_CS"/>
</dbReference>
<comment type="similarity">
    <text evidence="1">Belongs to the ABC transporter superfamily.</text>
</comment>
<keyword evidence="3" id="KW-0547">Nucleotide-binding</keyword>
<dbReference type="Pfam" id="PF00005">
    <property type="entry name" value="ABC_tran"/>
    <property type="match status" value="1"/>
</dbReference>
<keyword evidence="4 6" id="KW-0067">ATP-binding</keyword>